<keyword evidence="2" id="KW-1185">Reference proteome</keyword>
<evidence type="ECO:0000313" key="1">
    <source>
        <dbReference type="EMBL" id="ADB74559.1"/>
    </source>
</evidence>
<dbReference type="EMBL" id="CP001867">
    <property type="protein sequence ID" value="ADB74559.1"/>
    <property type="molecule type" value="Genomic_DNA"/>
</dbReference>
<sequence>MVTTVCPNTLTVATFEPGAEVSGTATVTSRDAADQINQDEGLFLLEEGTSRPFTLAVHLGAQTDVSQTFSFTATGTSLSACLLHTVQGGGEENIGTVWTNVTT</sequence>
<reference evidence="1 2" key="1">
    <citation type="journal article" date="2010" name="Stand. Genomic Sci.">
        <title>Complete genome sequence of Geodermatophilus obscurus type strain (G-20).</title>
        <authorList>
            <person name="Ivanova N."/>
            <person name="Sikorski J."/>
            <person name="Jando M."/>
            <person name="Munk C."/>
            <person name="Lapidus A."/>
            <person name="Glavina Del Rio T."/>
            <person name="Copeland A."/>
            <person name="Tice H."/>
            <person name="Cheng J.-F."/>
            <person name="Lucas S."/>
            <person name="Chen F."/>
            <person name="Nolan M."/>
            <person name="Bruce D."/>
            <person name="Goodwin L."/>
            <person name="Pitluck S."/>
            <person name="Mavromatis K."/>
            <person name="Mikhailova N."/>
            <person name="Pati A."/>
            <person name="Chen A."/>
            <person name="Palaniappan K."/>
            <person name="Land M."/>
            <person name="Hauser L."/>
            <person name="Chang Y.-J."/>
            <person name="Jeffries C.D."/>
            <person name="Meincke L."/>
            <person name="Brettin T."/>
            <person name="Detter J.C."/>
            <person name="Detter J.C."/>
            <person name="Rohde M."/>
            <person name="Goeker M."/>
            <person name="Bristow J."/>
            <person name="Eisen J.A."/>
            <person name="Markowitz V."/>
            <person name="Hugenholtz P."/>
            <person name="Kyrpides N.C."/>
            <person name="Klenk H.-P."/>
        </authorList>
    </citation>
    <scope>NUCLEOTIDE SEQUENCE [LARGE SCALE GENOMIC DNA]</scope>
    <source>
        <strain evidence="2">ATCC 25078 / DSM 43160 / JCM 3152 / KCC A-0152 / KCTC 9177 / NBRC 13315 / NRRL B-3577 / G-20</strain>
    </source>
</reference>
<name>D2SE87_GEOOG</name>
<dbReference type="AlphaFoldDB" id="D2SE87"/>
<dbReference type="KEGG" id="gob:Gobs_1854"/>
<protein>
    <submittedName>
        <fullName evidence="1">Uncharacterized protein</fullName>
    </submittedName>
</protein>
<dbReference type="Proteomes" id="UP000001382">
    <property type="component" value="Chromosome"/>
</dbReference>
<organism evidence="1 2">
    <name type="scientific">Geodermatophilus obscurus (strain ATCC 25078 / DSM 43160 / JCM 3152 / CCUG 61914 / KCC A-0152 / KCTC 9177 / NBRC 13315 / NRRL B-3577 / G-20)</name>
    <dbReference type="NCBI Taxonomy" id="526225"/>
    <lineage>
        <taxon>Bacteria</taxon>
        <taxon>Bacillati</taxon>
        <taxon>Actinomycetota</taxon>
        <taxon>Actinomycetes</taxon>
        <taxon>Geodermatophilales</taxon>
        <taxon>Geodermatophilaceae</taxon>
        <taxon>Geodermatophilus</taxon>
    </lineage>
</organism>
<proteinExistence type="predicted"/>
<dbReference type="HOGENOM" id="CLU_2259756_0_0_11"/>
<evidence type="ECO:0000313" key="2">
    <source>
        <dbReference type="Proteomes" id="UP000001382"/>
    </source>
</evidence>
<gene>
    <name evidence="1" type="ordered locus">Gobs_1854</name>
</gene>
<accession>D2SE87</accession>
<reference evidence="2" key="2">
    <citation type="submission" date="2010-01" db="EMBL/GenBank/DDBJ databases">
        <title>The complete genome of Geodermatophilus obscurus DSM 43160.</title>
        <authorList>
            <consortium name="US DOE Joint Genome Institute (JGI-PGF)"/>
            <person name="Lucas S."/>
            <person name="Copeland A."/>
            <person name="Lapidus A."/>
            <person name="Glavina del Rio T."/>
            <person name="Dalin E."/>
            <person name="Tice H."/>
            <person name="Bruce D."/>
            <person name="Goodwin L."/>
            <person name="Pitluck S."/>
            <person name="Kyrpides N."/>
            <person name="Mavromatis K."/>
            <person name="Ivanova N."/>
            <person name="Munk A.C."/>
            <person name="Brettin T."/>
            <person name="Detter J.C."/>
            <person name="Han C."/>
            <person name="Larimer F."/>
            <person name="Land M."/>
            <person name="Hauser L."/>
            <person name="Markowitz V."/>
            <person name="Cheng J.-F."/>
            <person name="Hugenholtz P."/>
            <person name="Woyke T."/>
            <person name="Wu D."/>
            <person name="Jando M."/>
            <person name="Schneider S."/>
            <person name="Klenk H.-P."/>
            <person name="Eisen J.A."/>
        </authorList>
    </citation>
    <scope>NUCLEOTIDE SEQUENCE [LARGE SCALE GENOMIC DNA]</scope>
    <source>
        <strain evidence="2">ATCC 25078 / DSM 43160 / JCM 3152 / KCC A-0152 / KCTC 9177 / NBRC 13315 / NRRL B-3577 / G-20</strain>
    </source>
</reference>